<sequence length="65" mass="7478">MSRLYFLYSCHRFFNSNAPASILSSFSQFSQLKEYLTNEALSFRIESFEYILGSISNSMLNTTSS</sequence>
<reference evidence="1" key="1">
    <citation type="submission" date="2016-01" db="EMBL/GenBank/DDBJ databases">
        <authorList>
            <person name="Mcilroy J.S."/>
            <person name="Karst M S."/>
            <person name="Albertsen M."/>
        </authorList>
    </citation>
    <scope>NUCLEOTIDE SEQUENCE</scope>
    <source>
        <strain evidence="1">Cfx-K</strain>
    </source>
</reference>
<name>A0A160T3P2_9CHLR</name>
<evidence type="ECO:0000313" key="2">
    <source>
        <dbReference type="Proteomes" id="UP000215027"/>
    </source>
</evidence>
<keyword evidence="2" id="KW-1185">Reference proteome</keyword>
<protein>
    <submittedName>
        <fullName evidence="1">Uncharacterized protein</fullName>
    </submittedName>
</protein>
<dbReference type="Proteomes" id="UP000215027">
    <property type="component" value="Chromosome I"/>
</dbReference>
<dbReference type="AlphaFoldDB" id="A0A160T3P2"/>
<dbReference type="KEGG" id="pbf:CFX0092_A2474"/>
<dbReference type="EMBL" id="LN890655">
    <property type="protein sequence ID" value="CUS04352.2"/>
    <property type="molecule type" value="Genomic_DNA"/>
</dbReference>
<evidence type="ECO:0000313" key="1">
    <source>
        <dbReference type="EMBL" id="CUS04352.2"/>
    </source>
</evidence>
<proteinExistence type="predicted"/>
<organism evidence="1 2">
    <name type="scientific">Candidatus Promineifilum breve</name>
    <dbReference type="NCBI Taxonomy" id="1806508"/>
    <lineage>
        <taxon>Bacteria</taxon>
        <taxon>Bacillati</taxon>
        <taxon>Chloroflexota</taxon>
        <taxon>Ardenticatenia</taxon>
        <taxon>Candidatus Promineifilales</taxon>
        <taxon>Candidatus Promineifilaceae</taxon>
        <taxon>Candidatus Promineifilum</taxon>
    </lineage>
</organism>
<accession>A0A160T3P2</accession>
<gene>
    <name evidence="1" type="ORF">CFX0092_A2474</name>
</gene>